<dbReference type="EMBL" id="JAPDRK010000016">
    <property type="protein sequence ID" value="KAJ9605342.1"/>
    <property type="molecule type" value="Genomic_DNA"/>
</dbReference>
<proteinExistence type="predicted"/>
<feature type="compositionally biased region" description="Polar residues" evidence="1">
    <location>
        <begin position="176"/>
        <end position="187"/>
    </location>
</feature>
<evidence type="ECO:0000313" key="2">
    <source>
        <dbReference type="EMBL" id="KAJ9605342.1"/>
    </source>
</evidence>
<dbReference type="Proteomes" id="UP001172673">
    <property type="component" value="Unassembled WGS sequence"/>
</dbReference>
<dbReference type="AlphaFoldDB" id="A0AA38X293"/>
<feature type="compositionally biased region" description="Low complexity" evidence="1">
    <location>
        <begin position="105"/>
        <end position="119"/>
    </location>
</feature>
<protein>
    <submittedName>
        <fullName evidence="2">Uncharacterized protein</fullName>
    </submittedName>
</protein>
<feature type="region of interest" description="Disordered" evidence="1">
    <location>
        <begin position="1"/>
        <end position="20"/>
    </location>
</feature>
<organism evidence="2 3">
    <name type="scientific">Cladophialophora chaetospira</name>
    <dbReference type="NCBI Taxonomy" id="386627"/>
    <lineage>
        <taxon>Eukaryota</taxon>
        <taxon>Fungi</taxon>
        <taxon>Dikarya</taxon>
        <taxon>Ascomycota</taxon>
        <taxon>Pezizomycotina</taxon>
        <taxon>Eurotiomycetes</taxon>
        <taxon>Chaetothyriomycetidae</taxon>
        <taxon>Chaetothyriales</taxon>
        <taxon>Herpotrichiellaceae</taxon>
        <taxon>Cladophialophora</taxon>
    </lineage>
</organism>
<evidence type="ECO:0000313" key="3">
    <source>
        <dbReference type="Proteomes" id="UP001172673"/>
    </source>
</evidence>
<feature type="region of interest" description="Disordered" evidence="1">
    <location>
        <begin position="101"/>
        <end position="127"/>
    </location>
</feature>
<feature type="region of interest" description="Disordered" evidence="1">
    <location>
        <begin position="173"/>
        <end position="198"/>
    </location>
</feature>
<gene>
    <name evidence="2" type="ORF">H2200_009999</name>
</gene>
<reference evidence="2" key="1">
    <citation type="submission" date="2022-10" db="EMBL/GenBank/DDBJ databases">
        <title>Culturing micro-colonial fungi from biological soil crusts in the Mojave desert and describing Neophaeococcomyces mojavensis, and introducing the new genera and species Taxawa tesnikishii.</title>
        <authorList>
            <person name="Kurbessoian T."/>
            <person name="Stajich J.E."/>
        </authorList>
    </citation>
    <scope>NUCLEOTIDE SEQUENCE</scope>
    <source>
        <strain evidence="2">TK_41</strain>
    </source>
</reference>
<accession>A0AA38X293</accession>
<evidence type="ECO:0000256" key="1">
    <source>
        <dbReference type="SAM" id="MobiDB-lite"/>
    </source>
</evidence>
<comment type="caution">
    <text evidence="2">The sequence shown here is derived from an EMBL/GenBank/DDBJ whole genome shotgun (WGS) entry which is preliminary data.</text>
</comment>
<sequence>MSQNNDRAMRVTPSRFSGPIGVTKSIKKEITSSPRARRSVSPNLTRAVTAWISDKDSTPLFPSSTAARTARSGTITRGSKGLTYINPVFRPLTMKSKNIIKQEDSSTSSTSAMSRRAAAVGSSLPIQSTTASMSTRADSSTLLTLTIQTVIKSRPAATGGSPMPIQAVIESKPAASGNSPMPIQPTMNPKLATASSSTSLLQPFITSRATMHDDSPTFSYP</sequence>
<name>A0AA38X293_9EURO</name>
<keyword evidence="3" id="KW-1185">Reference proteome</keyword>